<keyword evidence="9" id="KW-0119">Carbohydrate metabolism</keyword>
<dbReference type="Pfam" id="PF08244">
    <property type="entry name" value="Glyco_hydro_32C"/>
    <property type="match status" value="1"/>
</dbReference>
<dbReference type="GO" id="GO:0005985">
    <property type="term" value="P:sucrose metabolic process"/>
    <property type="evidence" value="ECO:0007669"/>
    <property type="project" value="UniProtKB-UniPathway"/>
</dbReference>
<comment type="similarity">
    <text evidence="2 8">Belongs to the glycosyl hydrolase 32 family.</text>
</comment>
<dbReference type="EMBL" id="MPKA01000056">
    <property type="protein sequence ID" value="OLU47000.1"/>
    <property type="molecule type" value="Genomic_DNA"/>
</dbReference>
<dbReference type="Gene3D" id="2.115.10.20">
    <property type="entry name" value="Glycosyl hydrolase domain, family 43"/>
    <property type="match status" value="1"/>
</dbReference>
<evidence type="ECO:0000256" key="9">
    <source>
        <dbReference type="RuleBase" id="RU365015"/>
    </source>
</evidence>
<evidence type="ECO:0000256" key="4">
    <source>
        <dbReference type="ARBA" id="ARBA00019623"/>
    </source>
</evidence>
<dbReference type="SMART" id="SM00640">
    <property type="entry name" value="Glyco_32"/>
    <property type="match status" value="1"/>
</dbReference>
<dbReference type="Proteomes" id="UP000186705">
    <property type="component" value="Unassembled WGS sequence"/>
</dbReference>
<comment type="caution">
    <text evidence="12">The sequence shown here is derived from an EMBL/GenBank/DDBJ whole genome shotgun (WGS) entry which is preliminary data.</text>
</comment>
<name>A0A1U7NNT1_9FIRM</name>
<comment type="function">
    <text evidence="9">Enables the bacterium to metabolize sucrose as a sole carbon source.</text>
</comment>
<evidence type="ECO:0000256" key="3">
    <source>
        <dbReference type="ARBA" id="ARBA00012758"/>
    </source>
</evidence>
<comment type="catalytic activity">
    <reaction evidence="8">
        <text>Hydrolysis of terminal non-reducing beta-D-fructofuranoside residues in beta-D-fructofuranosides.</text>
        <dbReference type="EC" id="3.2.1.26"/>
    </reaction>
</comment>
<comment type="pathway">
    <text evidence="1 9">Glycan biosynthesis; sucrose metabolism.</text>
</comment>
<dbReference type="NCBIfam" id="TIGR01322">
    <property type="entry name" value="scrB_fam"/>
    <property type="match status" value="1"/>
</dbReference>
<accession>A0A1U7NNT1</accession>
<evidence type="ECO:0000256" key="5">
    <source>
        <dbReference type="ARBA" id="ARBA00022801"/>
    </source>
</evidence>
<sequence>MMNREMYEKRMKDEKEKRELVKNDPYRLAYHIQPPMGWLNDPNGLCQIDGTYHIYYQYSPFEPKGGTKLWGHYTTKDFIRFQEHEPFLFADTRADERGVYSGSAFVEDGTIYFFYTGNVKLFDRDDYDYCNNGREQNTILVTSQDGFHHTEKEWLLKNSDYPQDMSTHVRDPKILKRKDTYYMVLGARDQDSHGLLLIYSSKDLRHWSLFDRLSIPDFGYMWECPDLFELDGELFLVFSPQGLEAQGLEYRNVYQTGYCKLELDFDTMEYQFGPFIELDRGFDYYAPQSFLDEQGRRIQFGWMGMGDAPYTNEPTLKYEWQHAFTIPRQLRAKEGRLYQTPLKELEALRNEKKEFSFENFSYAPETKQFELDIHFDHSKPFVLHLNEDIQLSFDGSILSLSMKESGYGRDMRGIELDAIEDLQIFIDASSIEIFVNDGYTVFSSRAYPKEGWKLSLETEARGTIVYYALNKIEVSDGD</sequence>
<dbReference type="Pfam" id="PF00251">
    <property type="entry name" value="Glyco_hydro_32N"/>
    <property type="match status" value="1"/>
</dbReference>
<evidence type="ECO:0000256" key="7">
    <source>
        <dbReference type="ARBA" id="ARBA00033367"/>
    </source>
</evidence>
<dbReference type="InterPro" id="IPR013148">
    <property type="entry name" value="Glyco_hydro_32_N"/>
</dbReference>
<dbReference type="InterPro" id="IPR013189">
    <property type="entry name" value="Glyco_hydro_32_C"/>
</dbReference>
<dbReference type="SUPFAM" id="SSF49899">
    <property type="entry name" value="Concanavalin A-like lectins/glucanases"/>
    <property type="match status" value="1"/>
</dbReference>
<evidence type="ECO:0000256" key="6">
    <source>
        <dbReference type="ARBA" id="ARBA00023295"/>
    </source>
</evidence>
<reference evidence="12 13" key="1">
    <citation type="submission" date="2016-11" db="EMBL/GenBank/DDBJ databases">
        <title>Description of two novel members of the family Erysipelotrichaceae: Ileibacterium lipovorans gen. nov., sp. nov. and Dubosiella newyorkensis, gen. nov., sp. nov.</title>
        <authorList>
            <person name="Cox L.M."/>
            <person name="Sohn J."/>
            <person name="Tyrrell K.L."/>
            <person name="Citron D.M."/>
            <person name="Lawson P.A."/>
            <person name="Patel N.B."/>
            <person name="Iizumi T."/>
            <person name="Perez-Perez G.I."/>
            <person name="Goldstein E.J."/>
            <person name="Blaser M.J."/>
        </authorList>
    </citation>
    <scope>NUCLEOTIDE SEQUENCE [LARGE SCALE GENOMIC DNA]</scope>
    <source>
        <strain evidence="12 13">NYU-BL-A4</strain>
    </source>
</reference>
<gene>
    <name evidence="12" type="ORF">BO225_04110</name>
</gene>
<keyword evidence="9" id="KW-0963">Cytoplasm</keyword>
<keyword evidence="5 8" id="KW-0378">Hydrolase</keyword>
<feature type="domain" description="Glycosyl hydrolase family 32 C-terminal" evidence="11">
    <location>
        <begin position="364"/>
        <end position="452"/>
    </location>
</feature>
<dbReference type="CDD" id="cd18623">
    <property type="entry name" value="GH32_ScrB-like"/>
    <property type="match status" value="1"/>
</dbReference>
<dbReference type="EC" id="3.2.1.26" evidence="3 8"/>
<dbReference type="InterPro" id="IPR006232">
    <property type="entry name" value="Suc6P_hydrolase"/>
</dbReference>
<dbReference type="InterPro" id="IPR001362">
    <property type="entry name" value="Glyco_hydro_32"/>
</dbReference>
<dbReference type="PROSITE" id="PS00609">
    <property type="entry name" value="GLYCOSYL_HYDROL_F32"/>
    <property type="match status" value="1"/>
</dbReference>
<evidence type="ECO:0000313" key="13">
    <source>
        <dbReference type="Proteomes" id="UP000186705"/>
    </source>
</evidence>
<proteinExistence type="inferred from homology"/>
<dbReference type="PANTHER" id="PTHR43101:SF1">
    <property type="entry name" value="BETA-FRUCTOSIDASE"/>
    <property type="match status" value="1"/>
</dbReference>
<dbReference type="GO" id="GO:0004564">
    <property type="term" value="F:beta-fructofuranosidase activity"/>
    <property type="evidence" value="ECO:0007669"/>
    <property type="project" value="UniProtKB-EC"/>
</dbReference>
<dbReference type="InterPro" id="IPR051214">
    <property type="entry name" value="GH32_Enzymes"/>
</dbReference>
<evidence type="ECO:0000256" key="1">
    <source>
        <dbReference type="ARBA" id="ARBA00004914"/>
    </source>
</evidence>
<evidence type="ECO:0000256" key="2">
    <source>
        <dbReference type="ARBA" id="ARBA00009902"/>
    </source>
</evidence>
<dbReference type="InterPro" id="IPR023296">
    <property type="entry name" value="Glyco_hydro_beta-prop_sf"/>
</dbReference>
<dbReference type="RefSeq" id="WP_076341042.1">
    <property type="nucleotide sequence ID" value="NZ_CAPDDE010000027.1"/>
</dbReference>
<protein>
    <recommendedName>
        <fullName evidence="4 8">Sucrose-6-phosphate hydrolase</fullName>
        <ecNumber evidence="3 8">3.2.1.26</ecNumber>
    </recommendedName>
    <alternativeName>
        <fullName evidence="7 9">Invertase</fullName>
    </alternativeName>
</protein>
<keyword evidence="13" id="KW-1185">Reference proteome</keyword>
<dbReference type="Gene3D" id="2.60.120.560">
    <property type="entry name" value="Exo-inulinase, domain 1"/>
    <property type="match status" value="1"/>
</dbReference>
<dbReference type="STRING" id="1862672.BO225_04110"/>
<dbReference type="InterPro" id="IPR018053">
    <property type="entry name" value="Glyco_hydro_32_AS"/>
</dbReference>
<evidence type="ECO:0000259" key="11">
    <source>
        <dbReference type="Pfam" id="PF08244"/>
    </source>
</evidence>
<organism evidence="12 13">
    <name type="scientific">Dubosiella newyorkensis</name>
    <dbReference type="NCBI Taxonomy" id="1862672"/>
    <lineage>
        <taxon>Bacteria</taxon>
        <taxon>Bacillati</taxon>
        <taxon>Bacillota</taxon>
        <taxon>Erysipelotrichia</taxon>
        <taxon>Erysipelotrichales</taxon>
        <taxon>Erysipelotrichaceae</taxon>
        <taxon>Dubosiella</taxon>
    </lineage>
</organism>
<dbReference type="UniPathway" id="UPA00238"/>
<evidence type="ECO:0000259" key="10">
    <source>
        <dbReference type="Pfam" id="PF00251"/>
    </source>
</evidence>
<evidence type="ECO:0000256" key="8">
    <source>
        <dbReference type="RuleBase" id="RU362110"/>
    </source>
</evidence>
<dbReference type="PANTHER" id="PTHR43101">
    <property type="entry name" value="BETA-FRUCTOSIDASE"/>
    <property type="match status" value="1"/>
</dbReference>
<feature type="domain" description="Glycosyl hydrolase family 32 N-terminal" evidence="10">
    <location>
        <begin position="31"/>
        <end position="341"/>
    </location>
</feature>
<keyword evidence="6 8" id="KW-0326">Glycosidase</keyword>
<evidence type="ECO:0000313" key="12">
    <source>
        <dbReference type="EMBL" id="OLU47000.1"/>
    </source>
</evidence>
<comment type="subcellular location">
    <subcellularLocation>
        <location evidence="9">Cytoplasm</location>
    </subcellularLocation>
</comment>
<dbReference type="InterPro" id="IPR013320">
    <property type="entry name" value="ConA-like_dom_sf"/>
</dbReference>
<dbReference type="GO" id="GO:0005737">
    <property type="term" value="C:cytoplasm"/>
    <property type="evidence" value="ECO:0007669"/>
    <property type="project" value="UniProtKB-SubCell"/>
</dbReference>
<dbReference type="SUPFAM" id="SSF75005">
    <property type="entry name" value="Arabinanase/levansucrase/invertase"/>
    <property type="match status" value="1"/>
</dbReference>
<dbReference type="AlphaFoldDB" id="A0A1U7NNT1"/>